<organism evidence="2 3">
    <name type="scientific">Alkalicoccobacillus murimartini</name>
    <dbReference type="NCBI Taxonomy" id="171685"/>
    <lineage>
        <taxon>Bacteria</taxon>
        <taxon>Bacillati</taxon>
        <taxon>Bacillota</taxon>
        <taxon>Bacilli</taxon>
        <taxon>Bacillales</taxon>
        <taxon>Bacillaceae</taxon>
        <taxon>Alkalicoccobacillus</taxon>
    </lineage>
</organism>
<evidence type="ECO:0000256" key="1">
    <source>
        <dbReference type="SAM" id="Phobius"/>
    </source>
</evidence>
<dbReference type="InterPro" id="IPR009606">
    <property type="entry name" value="DEAL/Modifying_wall_lignin1/2"/>
</dbReference>
<reference evidence="2 3" key="1">
    <citation type="submission" date="2023-07" db="EMBL/GenBank/DDBJ databases">
        <title>Genomic Encyclopedia of Type Strains, Phase IV (KMG-IV): sequencing the most valuable type-strain genomes for metagenomic binning, comparative biology and taxonomic classification.</title>
        <authorList>
            <person name="Goeker M."/>
        </authorList>
    </citation>
    <scope>NUCLEOTIDE SEQUENCE [LARGE SCALE GENOMIC DNA]</scope>
    <source>
        <strain evidence="2 3">DSM 19154</strain>
    </source>
</reference>
<keyword evidence="1" id="KW-0472">Membrane</keyword>
<dbReference type="Pfam" id="PF06749">
    <property type="entry name" value="DUF1218"/>
    <property type="match status" value="1"/>
</dbReference>
<sequence length="81" mass="8652">MEKMISGSILVLASIITLMTRYIVTAILSNGQSSGSEGTYEQILSTHSFSTLLLLLSIIIAIVGVALLVWGALKNSDQKNL</sequence>
<dbReference type="RefSeq" id="WP_306984831.1">
    <property type="nucleotide sequence ID" value="NZ_JAUSUA010000006.1"/>
</dbReference>
<protein>
    <submittedName>
        <fullName evidence="2">Uncharacterized protein</fullName>
    </submittedName>
</protein>
<dbReference type="Proteomes" id="UP001225034">
    <property type="component" value="Unassembled WGS sequence"/>
</dbReference>
<proteinExistence type="predicted"/>
<gene>
    <name evidence="2" type="ORF">J2S05_003432</name>
</gene>
<feature type="transmembrane region" description="Helical" evidence="1">
    <location>
        <begin position="49"/>
        <end position="73"/>
    </location>
</feature>
<accession>A0ABT9YMA9</accession>
<name>A0ABT9YMA9_9BACI</name>
<feature type="transmembrane region" description="Helical" evidence="1">
    <location>
        <begin position="7"/>
        <end position="29"/>
    </location>
</feature>
<comment type="caution">
    <text evidence="2">The sequence shown here is derived from an EMBL/GenBank/DDBJ whole genome shotgun (WGS) entry which is preliminary data.</text>
</comment>
<keyword evidence="3" id="KW-1185">Reference proteome</keyword>
<dbReference type="EMBL" id="JAUSUA010000006">
    <property type="protein sequence ID" value="MDQ0208620.1"/>
    <property type="molecule type" value="Genomic_DNA"/>
</dbReference>
<keyword evidence="1" id="KW-1133">Transmembrane helix</keyword>
<keyword evidence="1" id="KW-0812">Transmembrane</keyword>
<evidence type="ECO:0000313" key="3">
    <source>
        <dbReference type="Proteomes" id="UP001225034"/>
    </source>
</evidence>
<evidence type="ECO:0000313" key="2">
    <source>
        <dbReference type="EMBL" id="MDQ0208620.1"/>
    </source>
</evidence>